<organism evidence="1 2">
    <name type="scientific">Pluteus cervinus</name>
    <dbReference type="NCBI Taxonomy" id="181527"/>
    <lineage>
        <taxon>Eukaryota</taxon>
        <taxon>Fungi</taxon>
        <taxon>Dikarya</taxon>
        <taxon>Basidiomycota</taxon>
        <taxon>Agaricomycotina</taxon>
        <taxon>Agaricomycetes</taxon>
        <taxon>Agaricomycetidae</taxon>
        <taxon>Agaricales</taxon>
        <taxon>Pluteineae</taxon>
        <taxon>Pluteaceae</taxon>
        <taxon>Pluteus</taxon>
    </lineage>
</organism>
<proteinExistence type="predicted"/>
<keyword evidence="2" id="KW-1185">Reference proteome</keyword>
<sequence length="163" mass="19928">MFNAIENEWERQRDTIQPGHLEEVMKRTCYHTHEECFSRHPYLANYTFTPLRNVGEFHWGFKRKRSDNVLDATNGRLRYKVTIRLRELLRWKIIRIKGELHDHLQRLLEQMELGGGRLQDPRYLGEWLSDIRSAQKSLRYYEVKLEDSAYWQIIFYDKELLRL</sequence>
<dbReference type="Proteomes" id="UP000308600">
    <property type="component" value="Unassembled WGS sequence"/>
</dbReference>
<evidence type="ECO:0000313" key="1">
    <source>
        <dbReference type="EMBL" id="TFK60955.1"/>
    </source>
</evidence>
<protein>
    <submittedName>
        <fullName evidence="1">Uncharacterized protein</fullName>
    </submittedName>
</protein>
<evidence type="ECO:0000313" key="2">
    <source>
        <dbReference type="Proteomes" id="UP000308600"/>
    </source>
</evidence>
<dbReference type="EMBL" id="ML208711">
    <property type="protein sequence ID" value="TFK60955.1"/>
    <property type="molecule type" value="Genomic_DNA"/>
</dbReference>
<gene>
    <name evidence="1" type="ORF">BDN72DRAFT_904534</name>
</gene>
<accession>A0ACD3A5G4</accession>
<reference evidence="1 2" key="1">
    <citation type="journal article" date="2019" name="Nat. Ecol. Evol.">
        <title>Megaphylogeny resolves global patterns of mushroom evolution.</title>
        <authorList>
            <person name="Varga T."/>
            <person name="Krizsan K."/>
            <person name="Foldi C."/>
            <person name="Dima B."/>
            <person name="Sanchez-Garcia M."/>
            <person name="Sanchez-Ramirez S."/>
            <person name="Szollosi G.J."/>
            <person name="Szarkandi J.G."/>
            <person name="Papp V."/>
            <person name="Albert L."/>
            <person name="Andreopoulos W."/>
            <person name="Angelini C."/>
            <person name="Antonin V."/>
            <person name="Barry K.W."/>
            <person name="Bougher N.L."/>
            <person name="Buchanan P."/>
            <person name="Buyck B."/>
            <person name="Bense V."/>
            <person name="Catcheside P."/>
            <person name="Chovatia M."/>
            <person name="Cooper J."/>
            <person name="Damon W."/>
            <person name="Desjardin D."/>
            <person name="Finy P."/>
            <person name="Geml J."/>
            <person name="Haridas S."/>
            <person name="Hughes K."/>
            <person name="Justo A."/>
            <person name="Karasinski D."/>
            <person name="Kautmanova I."/>
            <person name="Kiss B."/>
            <person name="Kocsube S."/>
            <person name="Kotiranta H."/>
            <person name="LaButti K.M."/>
            <person name="Lechner B.E."/>
            <person name="Liimatainen K."/>
            <person name="Lipzen A."/>
            <person name="Lukacs Z."/>
            <person name="Mihaltcheva S."/>
            <person name="Morgado L.N."/>
            <person name="Niskanen T."/>
            <person name="Noordeloos M.E."/>
            <person name="Ohm R.A."/>
            <person name="Ortiz-Santana B."/>
            <person name="Ovrebo C."/>
            <person name="Racz N."/>
            <person name="Riley R."/>
            <person name="Savchenko A."/>
            <person name="Shiryaev A."/>
            <person name="Soop K."/>
            <person name="Spirin V."/>
            <person name="Szebenyi C."/>
            <person name="Tomsovsky M."/>
            <person name="Tulloss R.E."/>
            <person name="Uehling J."/>
            <person name="Grigoriev I.V."/>
            <person name="Vagvolgyi C."/>
            <person name="Papp T."/>
            <person name="Martin F.M."/>
            <person name="Miettinen O."/>
            <person name="Hibbett D.S."/>
            <person name="Nagy L.G."/>
        </authorList>
    </citation>
    <scope>NUCLEOTIDE SEQUENCE [LARGE SCALE GENOMIC DNA]</scope>
    <source>
        <strain evidence="1 2">NL-1719</strain>
    </source>
</reference>
<name>A0ACD3A5G4_9AGAR</name>